<evidence type="ECO:0000256" key="2">
    <source>
        <dbReference type="SAM" id="Phobius"/>
    </source>
</evidence>
<keyword evidence="2" id="KW-1133">Transmembrane helix</keyword>
<name>A0ABR3VF83_HUMIN</name>
<gene>
    <name evidence="3" type="ORF">VTJ49DRAFT_741</name>
</gene>
<comment type="caution">
    <text evidence="3">The sequence shown here is derived from an EMBL/GenBank/DDBJ whole genome shotgun (WGS) entry which is preliminary data.</text>
</comment>
<dbReference type="EMBL" id="JAZGSY010000124">
    <property type="protein sequence ID" value="KAL1840167.1"/>
    <property type="molecule type" value="Genomic_DNA"/>
</dbReference>
<accession>A0ABR3VF83</accession>
<sequence length="550" mass="59532">MATTDSPWPPDPYARGSLYSAQLPEVARIDSGAEAPEAIAYRGGNAYATGWDSRHASPPVPASTTYVPYKDEGQTHDVSNPPNSQDRKEPWQWLTSTRAVVVMLALIIALLATVTGLATALALQTKRSNDDIGSSSSLSCSADSAPSSFPSDAASSPSSASGTETVTVTSTVVVSPSGTGSSDAIRLDLAIPDVSNGCGDPNQKLTGTTYTTRLFGQVTFTRYCGRELRRPRMYGMLTQDFESCMDACAVWSTNAPEFIGRVVLSDSTHGIHPNATCGAVRFVPAWSDRKSAYDDAARGNCYLYAAPVTVSDLINPALPGGKACHSALVRGVPEHEFVRGLSQHFANQATLKSISSANAPNLTAGPPQCRTPGITTAFHQRLKVHHSPYYLAVAIPAAVRLLPGNILLRRTLNILLNIPSRSTPAIRPRLSCTTTNNRHHNHNNKLVVQGQGRWLQPVLLVVPPVAWRRCPAPGLRKPTWTTTKYWNDDWEYLEDGDDWGYLSQSSDFRRGNLAKFKARGLLNGKFFVRVNQPVPDESAEFTPTLESDAL</sequence>
<keyword evidence="4" id="KW-1185">Reference proteome</keyword>
<feature type="region of interest" description="Disordered" evidence="1">
    <location>
        <begin position="146"/>
        <end position="166"/>
    </location>
</feature>
<organism evidence="3 4">
    <name type="scientific">Humicola insolens</name>
    <name type="common">Soft-rot fungus</name>
    <dbReference type="NCBI Taxonomy" id="85995"/>
    <lineage>
        <taxon>Eukaryota</taxon>
        <taxon>Fungi</taxon>
        <taxon>Dikarya</taxon>
        <taxon>Ascomycota</taxon>
        <taxon>Pezizomycotina</taxon>
        <taxon>Sordariomycetes</taxon>
        <taxon>Sordariomycetidae</taxon>
        <taxon>Sordariales</taxon>
        <taxon>Chaetomiaceae</taxon>
        <taxon>Mycothermus</taxon>
    </lineage>
</organism>
<evidence type="ECO:0000313" key="4">
    <source>
        <dbReference type="Proteomes" id="UP001583172"/>
    </source>
</evidence>
<keyword evidence="2" id="KW-0472">Membrane</keyword>
<keyword evidence="2" id="KW-0812">Transmembrane</keyword>
<protein>
    <submittedName>
        <fullName evidence="3">Uncharacterized protein</fullName>
    </submittedName>
</protein>
<proteinExistence type="predicted"/>
<feature type="region of interest" description="Disordered" evidence="1">
    <location>
        <begin position="52"/>
        <end position="90"/>
    </location>
</feature>
<feature type="transmembrane region" description="Helical" evidence="2">
    <location>
        <begin position="99"/>
        <end position="123"/>
    </location>
</feature>
<reference evidence="3 4" key="1">
    <citation type="journal article" date="2024" name="Commun. Biol.">
        <title>Comparative genomic analysis of thermophilic fungi reveals convergent evolutionary adaptations and gene losses.</title>
        <authorList>
            <person name="Steindorff A.S."/>
            <person name="Aguilar-Pontes M.V."/>
            <person name="Robinson A.J."/>
            <person name="Andreopoulos B."/>
            <person name="LaButti K."/>
            <person name="Kuo A."/>
            <person name="Mondo S."/>
            <person name="Riley R."/>
            <person name="Otillar R."/>
            <person name="Haridas S."/>
            <person name="Lipzen A."/>
            <person name="Grimwood J."/>
            <person name="Schmutz J."/>
            <person name="Clum A."/>
            <person name="Reid I.D."/>
            <person name="Moisan M.C."/>
            <person name="Butler G."/>
            <person name="Nguyen T.T.M."/>
            <person name="Dewar K."/>
            <person name="Conant G."/>
            <person name="Drula E."/>
            <person name="Henrissat B."/>
            <person name="Hansel C."/>
            <person name="Singer S."/>
            <person name="Hutchinson M.I."/>
            <person name="de Vries R.P."/>
            <person name="Natvig D.O."/>
            <person name="Powell A.J."/>
            <person name="Tsang A."/>
            <person name="Grigoriev I.V."/>
        </authorList>
    </citation>
    <scope>NUCLEOTIDE SEQUENCE [LARGE SCALE GENOMIC DNA]</scope>
    <source>
        <strain evidence="3 4">CBS 620.91</strain>
    </source>
</reference>
<evidence type="ECO:0000256" key="1">
    <source>
        <dbReference type="SAM" id="MobiDB-lite"/>
    </source>
</evidence>
<dbReference type="Proteomes" id="UP001583172">
    <property type="component" value="Unassembled WGS sequence"/>
</dbReference>
<evidence type="ECO:0000313" key="3">
    <source>
        <dbReference type="EMBL" id="KAL1840167.1"/>
    </source>
</evidence>